<dbReference type="InterPro" id="IPR001034">
    <property type="entry name" value="DeoR_HTH"/>
</dbReference>
<dbReference type="InterPro" id="IPR014036">
    <property type="entry name" value="DeoR-like_C"/>
</dbReference>
<dbReference type="InterPro" id="IPR050313">
    <property type="entry name" value="Carb_Metab_HTH_regulators"/>
</dbReference>
<dbReference type="EMBL" id="CP034437">
    <property type="protein sequence ID" value="AZN38977.1"/>
    <property type="molecule type" value="Genomic_DNA"/>
</dbReference>
<dbReference type="SUPFAM" id="SSF46785">
    <property type="entry name" value="Winged helix' DNA-binding domain"/>
    <property type="match status" value="1"/>
</dbReference>
<evidence type="ECO:0000313" key="5">
    <source>
        <dbReference type="EMBL" id="AZN38977.1"/>
    </source>
</evidence>
<keyword evidence="1" id="KW-0805">Transcription regulation</keyword>
<dbReference type="GO" id="GO:0003677">
    <property type="term" value="F:DNA binding"/>
    <property type="evidence" value="ECO:0007669"/>
    <property type="project" value="UniProtKB-KW"/>
</dbReference>
<dbReference type="Pfam" id="PF08220">
    <property type="entry name" value="HTH_DeoR"/>
    <property type="match status" value="1"/>
</dbReference>
<dbReference type="KEGG" id="palb:EJC50_04325"/>
<dbReference type="PANTHER" id="PTHR30363:SF44">
    <property type="entry name" value="AGA OPERON TRANSCRIPTIONAL REPRESSOR-RELATED"/>
    <property type="match status" value="1"/>
</dbReference>
<reference evidence="6" key="1">
    <citation type="submission" date="2018-12" db="EMBL/GenBank/DDBJ databases">
        <title>Genome sequence of Peanibacillus sp.</title>
        <authorList>
            <person name="Subramani G."/>
            <person name="Srinivasan S."/>
            <person name="Kim M.K."/>
        </authorList>
    </citation>
    <scope>NUCLEOTIDE SEQUENCE [LARGE SCALE GENOMIC DNA]</scope>
    <source>
        <strain evidence="6">18JY67-1</strain>
    </source>
</reference>
<keyword evidence="2" id="KW-0238">DNA-binding</keyword>
<dbReference type="Proteomes" id="UP000272528">
    <property type="component" value="Chromosome"/>
</dbReference>
<dbReference type="PROSITE" id="PS51000">
    <property type="entry name" value="HTH_DEOR_2"/>
    <property type="match status" value="1"/>
</dbReference>
<name>A0A3S8ZZR1_9BACL</name>
<feature type="domain" description="HTH deoR-type" evidence="4">
    <location>
        <begin position="3"/>
        <end position="58"/>
    </location>
</feature>
<dbReference type="InterPro" id="IPR036390">
    <property type="entry name" value="WH_DNA-bd_sf"/>
</dbReference>
<dbReference type="SUPFAM" id="SSF100950">
    <property type="entry name" value="NagB/RpiA/CoA transferase-like"/>
    <property type="match status" value="1"/>
</dbReference>
<dbReference type="SMART" id="SM01134">
    <property type="entry name" value="DeoRC"/>
    <property type="match status" value="1"/>
</dbReference>
<dbReference type="Gene3D" id="1.10.10.10">
    <property type="entry name" value="Winged helix-like DNA-binding domain superfamily/Winged helix DNA-binding domain"/>
    <property type="match status" value="1"/>
</dbReference>
<dbReference type="InterPro" id="IPR018356">
    <property type="entry name" value="Tscrpt_reg_HTH_DeoR_CS"/>
</dbReference>
<sequence>MFANERRGKIVDMLEKQSSITVAELMMQFQVSIETVRRDLEFLEKQQALKRVHGGAVSILKMKKLDKLESRLSENNTLKQNLSKIAARFVIENDTIAIDSGSTALELAHLLKDNYRRLTVVTNSPEVFQIVSEAKDFEVILIGGQYMREEQAFYGHLALDAVQRLHFSKAFVFPNTISLRQGAGVFVHELFEIQRAYIQNADEVFILADSSKFETTATIKLCDLLPSYRVITDSNLPDDLLQLYRKRGIQVHNSEEELV</sequence>
<dbReference type="RefSeq" id="WP_126012807.1">
    <property type="nucleotide sequence ID" value="NZ_CP034437.1"/>
</dbReference>
<evidence type="ECO:0000256" key="3">
    <source>
        <dbReference type="ARBA" id="ARBA00023163"/>
    </source>
</evidence>
<evidence type="ECO:0000259" key="4">
    <source>
        <dbReference type="PROSITE" id="PS51000"/>
    </source>
</evidence>
<gene>
    <name evidence="5" type="ORF">EJC50_04325</name>
</gene>
<dbReference type="PRINTS" id="PR00037">
    <property type="entry name" value="HTHLACR"/>
</dbReference>
<evidence type="ECO:0000256" key="1">
    <source>
        <dbReference type="ARBA" id="ARBA00023015"/>
    </source>
</evidence>
<proteinExistence type="predicted"/>
<accession>A0A3S8ZZR1</accession>
<dbReference type="Pfam" id="PF00455">
    <property type="entry name" value="DeoRC"/>
    <property type="match status" value="1"/>
</dbReference>
<dbReference type="PANTHER" id="PTHR30363">
    <property type="entry name" value="HTH-TYPE TRANSCRIPTIONAL REGULATOR SRLR-RELATED"/>
    <property type="match status" value="1"/>
</dbReference>
<organism evidence="5 6">
    <name type="scientific">Paenibacillus albus</name>
    <dbReference type="NCBI Taxonomy" id="2495582"/>
    <lineage>
        <taxon>Bacteria</taxon>
        <taxon>Bacillati</taxon>
        <taxon>Bacillota</taxon>
        <taxon>Bacilli</taxon>
        <taxon>Bacillales</taxon>
        <taxon>Paenibacillaceae</taxon>
        <taxon>Paenibacillus</taxon>
    </lineage>
</organism>
<dbReference type="InterPro" id="IPR036388">
    <property type="entry name" value="WH-like_DNA-bd_sf"/>
</dbReference>
<dbReference type="InterPro" id="IPR037171">
    <property type="entry name" value="NagB/RpiA_transferase-like"/>
</dbReference>
<keyword evidence="3" id="KW-0804">Transcription</keyword>
<dbReference type="AlphaFoldDB" id="A0A3S8ZZR1"/>
<keyword evidence="6" id="KW-1185">Reference proteome</keyword>
<dbReference type="GO" id="GO:0003700">
    <property type="term" value="F:DNA-binding transcription factor activity"/>
    <property type="evidence" value="ECO:0007669"/>
    <property type="project" value="InterPro"/>
</dbReference>
<dbReference type="SMART" id="SM00420">
    <property type="entry name" value="HTH_DEOR"/>
    <property type="match status" value="1"/>
</dbReference>
<evidence type="ECO:0000256" key="2">
    <source>
        <dbReference type="ARBA" id="ARBA00023125"/>
    </source>
</evidence>
<evidence type="ECO:0000313" key="6">
    <source>
        <dbReference type="Proteomes" id="UP000272528"/>
    </source>
</evidence>
<dbReference type="OrthoDB" id="9797223at2"/>
<dbReference type="PROSITE" id="PS00894">
    <property type="entry name" value="HTH_DEOR_1"/>
    <property type="match status" value="1"/>
</dbReference>
<protein>
    <submittedName>
        <fullName evidence="5">DeoR/GlpR transcriptional regulator</fullName>
    </submittedName>
</protein>